<sequence length="271" mass="29033">MKKTVYLLLAGALFFTACKETMEEAPKSLYVRLGGNAAIQAVIDQFITNVAGDTRINIFFADAAADPARLKKLRDNLVNQVGMATGGPEKYTGLDMKTAHKGMNIQEADFNALVDDLSKALDKFSVPMTEKNELLGALATMKADIVEPNASLYVQLGGNAAISAVIDQFITNVAGDTRINAFFADAAANPTRLMKLRNNLINQVGMATGGPEKYTGLDMKTAHKGMGISEADFNALVEDLVKSLDKFKVLPKPKSQLLGALAAMKTDIVGQ</sequence>
<dbReference type="InterPro" id="IPR012292">
    <property type="entry name" value="Globin/Proto"/>
</dbReference>
<organism evidence="5 6">
    <name type="scientific">Emticicia aquatica</name>
    <dbReference type="NCBI Taxonomy" id="1681835"/>
    <lineage>
        <taxon>Bacteria</taxon>
        <taxon>Pseudomonadati</taxon>
        <taxon>Bacteroidota</taxon>
        <taxon>Cytophagia</taxon>
        <taxon>Cytophagales</taxon>
        <taxon>Leadbetterellaceae</taxon>
        <taxon>Emticicia</taxon>
    </lineage>
</organism>
<dbReference type="Gene3D" id="1.10.490.10">
    <property type="entry name" value="Globins"/>
    <property type="match status" value="2"/>
</dbReference>
<evidence type="ECO:0000313" key="6">
    <source>
        <dbReference type="Proteomes" id="UP000837932"/>
    </source>
</evidence>
<dbReference type="Pfam" id="PF01152">
    <property type="entry name" value="Bac_globin"/>
    <property type="match status" value="2"/>
</dbReference>
<dbReference type="InterPro" id="IPR009050">
    <property type="entry name" value="Globin-like_sf"/>
</dbReference>
<evidence type="ECO:0008006" key="7">
    <source>
        <dbReference type="Google" id="ProtNLM"/>
    </source>
</evidence>
<name>A0ABM9AS42_9BACT</name>
<reference evidence="5" key="1">
    <citation type="submission" date="2021-12" db="EMBL/GenBank/DDBJ databases">
        <authorList>
            <person name="Rodrigo-Torres L."/>
            <person name="Arahal R. D."/>
            <person name="Lucena T."/>
        </authorList>
    </citation>
    <scope>NUCLEOTIDE SEQUENCE</scope>
    <source>
        <strain evidence="5">CECT 8858</strain>
    </source>
</reference>
<evidence type="ECO:0000313" key="5">
    <source>
        <dbReference type="EMBL" id="CAH0996758.1"/>
    </source>
</evidence>
<keyword evidence="1" id="KW-0813">Transport</keyword>
<keyword evidence="4" id="KW-0408">Iron</keyword>
<evidence type="ECO:0000256" key="1">
    <source>
        <dbReference type="ARBA" id="ARBA00022448"/>
    </source>
</evidence>
<comment type="caution">
    <text evidence="5">The sequence shown here is derived from an EMBL/GenBank/DDBJ whole genome shotgun (WGS) entry which is preliminary data.</text>
</comment>
<keyword evidence="2" id="KW-0349">Heme</keyword>
<dbReference type="EMBL" id="CAKLPY010000002">
    <property type="protein sequence ID" value="CAH0996758.1"/>
    <property type="molecule type" value="Genomic_DNA"/>
</dbReference>
<dbReference type="CDD" id="cd00454">
    <property type="entry name" value="TrHb1_N"/>
    <property type="match status" value="2"/>
</dbReference>
<dbReference type="Proteomes" id="UP000837932">
    <property type="component" value="Unassembled WGS sequence"/>
</dbReference>
<evidence type="ECO:0000256" key="4">
    <source>
        <dbReference type="ARBA" id="ARBA00023004"/>
    </source>
</evidence>
<dbReference type="PROSITE" id="PS51257">
    <property type="entry name" value="PROKAR_LIPOPROTEIN"/>
    <property type="match status" value="1"/>
</dbReference>
<dbReference type="InterPro" id="IPR001486">
    <property type="entry name" value="Hemoglobin_trunc"/>
</dbReference>
<dbReference type="RefSeq" id="WP_238807309.1">
    <property type="nucleotide sequence ID" value="NZ_CAKLPY010000002.1"/>
</dbReference>
<protein>
    <recommendedName>
        <fullName evidence="7">Group 1 truncated hemoglobin</fullName>
    </recommendedName>
</protein>
<proteinExistence type="predicted"/>
<evidence type="ECO:0000256" key="3">
    <source>
        <dbReference type="ARBA" id="ARBA00022723"/>
    </source>
</evidence>
<gene>
    <name evidence="5" type="ORF">EMA8858_02893</name>
</gene>
<keyword evidence="6" id="KW-1185">Reference proteome</keyword>
<accession>A0ABM9AS42</accession>
<dbReference type="SUPFAM" id="SSF46458">
    <property type="entry name" value="Globin-like"/>
    <property type="match status" value="2"/>
</dbReference>
<keyword evidence="3" id="KW-0479">Metal-binding</keyword>
<evidence type="ECO:0000256" key="2">
    <source>
        <dbReference type="ARBA" id="ARBA00022617"/>
    </source>
</evidence>